<dbReference type="InterPro" id="IPR050483">
    <property type="entry name" value="CoA-transferase_III_domain"/>
</dbReference>
<evidence type="ECO:0000256" key="1">
    <source>
        <dbReference type="ARBA" id="ARBA00022679"/>
    </source>
</evidence>
<dbReference type="InterPro" id="IPR003673">
    <property type="entry name" value="CoA-Trfase_fam_III"/>
</dbReference>
<dbReference type="Gene3D" id="3.30.1540.10">
    <property type="entry name" value="formyl-coa transferase, domain 3"/>
    <property type="match status" value="1"/>
</dbReference>
<keyword evidence="3" id="KW-1185">Reference proteome</keyword>
<dbReference type="InterPro" id="IPR023606">
    <property type="entry name" value="CoA-Trfase_III_dom_1_sf"/>
</dbReference>
<comment type="caution">
    <text evidence="2">The sequence shown here is derived from an EMBL/GenBank/DDBJ whole genome shotgun (WGS) entry which is preliminary data.</text>
</comment>
<evidence type="ECO:0000313" key="3">
    <source>
        <dbReference type="Proteomes" id="UP000444980"/>
    </source>
</evidence>
<accession>A0A7M3STV2</accession>
<evidence type="ECO:0000313" key="2">
    <source>
        <dbReference type="EMBL" id="GED96076.1"/>
    </source>
</evidence>
<name>A0A7M3STV2_9ACTN</name>
<sequence length="404" mass="41901">MTTALSGPYGTLVLAALGAEVIKIEAPGGNDLARTNPPFATADGELGLINTGDDESLSFLARNRGKRSIELDLKHEAGREVFFGLARASDVVFENLSDGAADRLGLGYEAVRAVNPAIVYCSLSGLGRPEGSAADQPALRVKAMDIIVQALSGAMDTTGEVDGPPLRFGLPVADLMAPLYAVIGIQSALIQRARTGEGQRVDVSMLESLASLLPFEHLDVLQRAGYPPRSGNFHNRLAPFGVYPTVDGHVAIAAASDAWVAALFDAMGRPDLMADPRFAGRGPRAANSAALNALIEEWTSGMATDAVVAELGRDRGVPCAQVRSAAEVMADEELTARGVIGPLVHPTAGELDAVAGGVPIMLSGAEVSLPAPAPLLGADTDAVLRELVGLDDETLARLRSAGTI</sequence>
<dbReference type="Proteomes" id="UP000444980">
    <property type="component" value="Unassembled WGS sequence"/>
</dbReference>
<keyword evidence="1 2" id="KW-0808">Transferase</keyword>
<dbReference type="PANTHER" id="PTHR48207:SF3">
    <property type="entry name" value="SUCCINATE--HYDROXYMETHYLGLUTARATE COA-TRANSFERASE"/>
    <property type="match status" value="1"/>
</dbReference>
<dbReference type="InterPro" id="IPR044855">
    <property type="entry name" value="CoA-Trfase_III_dom3_sf"/>
</dbReference>
<gene>
    <name evidence="2" type="ORF">nbrc107697_01150</name>
</gene>
<dbReference type="Gene3D" id="3.40.50.10540">
    <property type="entry name" value="Crotonobetainyl-coa:carnitine coa-transferase, domain 1"/>
    <property type="match status" value="1"/>
</dbReference>
<protein>
    <submittedName>
        <fullName evidence="2">CoA transferase</fullName>
    </submittedName>
</protein>
<reference evidence="3" key="1">
    <citation type="submission" date="2019-06" db="EMBL/GenBank/DDBJ databases">
        <title>Gordonia isolated from sludge of a wastewater treatment plant.</title>
        <authorList>
            <person name="Tamura T."/>
            <person name="Aoyama K."/>
            <person name="Kang Y."/>
            <person name="Saito S."/>
            <person name="Akiyama N."/>
            <person name="Yazawa K."/>
            <person name="Gonoi T."/>
            <person name="Mikami Y."/>
        </authorList>
    </citation>
    <scope>NUCLEOTIDE SEQUENCE [LARGE SCALE GENOMIC DNA]</scope>
    <source>
        <strain evidence="3">NBRC 107697</strain>
    </source>
</reference>
<dbReference type="PANTHER" id="PTHR48207">
    <property type="entry name" value="SUCCINATE--HYDROXYMETHYLGLUTARATE COA-TRANSFERASE"/>
    <property type="match status" value="1"/>
</dbReference>
<dbReference type="AlphaFoldDB" id="A0A7M3STV2"/>
<dbReference type="EMBL" id="BJOU01000001">
    <property type="protein sequence ID" value="GED96076.1"/>
    <property type="molecule type" value="Genomic_DNA"/>
</dbReference>
<dbReference type="SUPFAM" id="SSF89796">
    <property type="entry name" value="CoA-transferase family III (CaiB/BaiF)"/>
    <property type="match status" value="1"/>
</dbReference>
<proteinExistence type="predicted"/>
<dbReference type="Pfam" id="PF02515">
    <property type="entry name" value="CoA_transf_3"/>
    <property type="match status" value="1"/>
</dbReference>
<dbReference type="GO" id="GO:0008410">
    <property type="term" value="F:CoA-transferase activity"/>
    <property type="evidence" value="ECO:0007669"/>
    <property type="project" value="TreeGrafter"/>
</dbReference>
<organism evidence="2 3">
    <name type="scientific">Gordonia crocea</name>
    <dbReference type="NCBI Taxonomy" id="589162"/>
    <lineage>
        <taxon>Bacteria</taxon>
        <taxon>Bacillati</taxon>
        <taxon>Actinomycetota</taxon>
        <taxon>Actinomycetes</taxon>
        <taxon>Mycobacteriales</taxon>
        <taxon>Gordoniaceae</taxon>
        <taxon>Gordonia</taxon>
    </lineage>
</organism>